<evidence type="ECO:0000256" key="3">
    <source>
        <dbReference type="SAM" id="Phobius"/>
    </source>
</evidence>
<feature type="transmembrane region" description="Helical" evidence="3">
    <location>
        <begin position="7"/>
        <end position="27"/>
    </location>
</feature>
<dbReference type="Proteomes" id="UP000593836">
    <property type="component" value="Chromosome"/>
</dbReference>
<evidence type="ECO:0000313" key="5">
    <source>
        <dbReference type="EMBL" id="QOY54737.1"/>
    </source>
</evidence>
<keyword evidence="6" id="KW-1185">Reference proteome</keyword>
<comment type="similarity">
    <text evidence="1 2">Belongs to the small heat shock protein (HSP20) family.</text>
</comment>
<dbReference type="InterPro" id="IPR002068">
    <property type="entry name" value="A-crystallin/Hsp20_dom"/>
</dbReference>
<dbReference type="CDD" id="cd06464">
    <property type="entry name" value="ACD_sHsps-like"/>
    <property type="match status" value="1"/>
</dbReference>
<organism evidence="5 6">
    <name type="scientific">Candidatus Sulfurimonas marisnigri</name>
    <dbReference type="NCBI Taxonomy" id="2740405"/>
    <lineage>
        <taxon>Bacteria</taxon>
        <taxon>Pseudomonadati</taxon>
        <taxon>Campylobacterota</taxon>
        <taxon>Epsilonproteobacteria</taxon>
        <taxon>Campylobacterales</taxon>
        <taxon>Sulfurimonadaceae</taxon>
        <taxon>Sulfurimonas</taxon>
    </lineage>
</organism>
<dbReference type="PANTHER" id="PTHR11527">
    <property type="entry name" value="HEAT-SHOCK PROTEIN 20 FAMILY MEMBER"/>
    <property type="match status" value="1"/>
</dbReference>
<sequence>MNSINDTLKIIGSILIVVLLWQGYMIYELKNTIDGSSHSKSSVAVELLQSPGIVRLDPFREFQTMQQEFDRAFGRFNSFFANDNSFKLAFENFSYKPLLDMFSSGEEYVIKTDIPGVKKSNIDIKVENNLLTIKAEVSESKDSNSTSFISKERYVKKFARTISLADDADVSKMKSDYIDGVLTVTIPKK</sequence>
<dbReference type="EMBL" id="CP054493">
    <property type="protein sequence ID" value="QOY54737.1"/>
    <property type="molecule type" value="Genomic_DNA"/>
</dbReference>
<accession>A0A7S7M098</accession>
<feature type="domain" description="SHSP" evidence="4">
    <location>
        <begin position="89"/>
        <end position="189"/>
    </location>
</feature>
<dbReference type="AlphaFoldDB" id="A0A7S7M098"/>
<keyword evidence="3" id="KW-1133">Transmembrane helix</keyword>
<keyword evidence="3" id="KW-0812">Transmembrane</keyword>
<dbReference type="Gene3D" id="2.60.40.790">
    <property type="match status" value="1"/>
</dbReference>
<evidence type="ECO:0000256" key="1">
    <source>
        <dbReference type="PROSITE-ProRule" id="PRU00285"/>
    </source>
</evidence>
<evidence type="ECO:0000256" key="2">
    <source>
        <dbReference type="RuleBase" id="RU003616"/>
    </source>
</evidence>
<reference evidence="5 6" key="1">
    <citation type="submission" date="2020-05" db="EMBL/GenBank/DDBJ databases">
        <title>Sulfurimonas marisnigri, sp. nov., and Sulfurimonas baltica, sp. nov., manganese oxide reducing chemolithoautotrophs of the class Epsilonproteobacteria isolated from the pelagic redoxclines of the Black and Baltic Seas and emended description of the genus Sulfurimonas.</title>
        <authorList>
            <person name="Henkel J.V."/>
            <person name="Laudan C."/>
            <person name="Werner J."/>
            <person name="Neu T."/>
            <person name="Plewe S."/>
            <person name="Sproer C."/>
            <person name="Bunk B."/>
            <person name="Schulz-Vogt H.N."/>
        </authorList>
    </citation>
    <scope>NUCLEOTIDE SEQUENCE [LARGE SCALE GENOMIC DNA]</scope>
    <source>
        <strain evidence="5 6">SoZ1</strain>
    </source>
</reference>
<dbReference type="SUPFAM" id="SSF49764">
    <property type="entry name" value="HSP20-like chaperones"/>
    <property type="match status" value="1"/>
</dbReference>
<dbReference type="PROSITE" id="PS01031">
    <property type="entry name" value="SHSP"/>
    <property type="match status" value="1"/>
</dbReference>
<name>A0A7S7M098_9BACT</name>
<dbReference type="Pfam" id="PF00011">
    <property type="entry name" value="HSP20"/>
    <property type="match status" value="1"/>
</dbReference>
<protein>
    <submittedName>
        <fullName evidence="5">Hsp20/alpha crystallin family protein</fullName>
    </submittedName>
</protein>
<dbReference type="InterPro" id="IPR008978">
    <property type="entry name" value="HSP20-like_chaperone"/>
</dbReference>
<evidence type="ECO:0000313" key="6">
    <source>
        <dbReference type="Proteomes" id="UP000593836"/>
    </source>
</evidence>
<proteinExistence type="inferred from homology"/>
<dbReference type="InterPro" id="IPR031107">
    <property type="entry name" value="Small_HSP"/>
</dbReference>
<dbReference type="KEGG" id="smas:HUE87_00355"/>
<gene>
    <name evidence="5" type="ORF">HUE87_00355</name>
</gene>
<dbReference type="RefSeq" id="WP_194366781.1">
    <property type="nucleotide sequence ID" value="NZ_CP054493.1"/>
</dbReference>
<evidence type="ECO:0000259" key="4">
    <source>
        <dbReference type="PROSITE" id="PS01031"/>
    </source>
</evidence>
<keyword evidence="3" id="KW-0472">Membrane</keyword>